<name>A0A7E4ZT61_PANRE</name>
<dbReference type="PANTHER" id="PTHR43489:SF6">
    <property type="entry name" value="HYDROXYPYRUVATE ISOMERASE-RELATED"/>
    <property type="match status" value="1"/>
</dbReference>
<dbReference type="SUPFAM" id="SSF51658">
    <property type="entry name" value="Xylose isomerase-like"/>
    <property type="match status" value="1"/>
</dbReference>
<evidence type="ECO:0000313" key="11">
    <source>
        <dbReference type="WBParaSite" id="Pan_g160.t1"/>
    </source>
</evidence>
<evidence type="ECO:0000256" key="2">
    <source>
        <dbReference type="ARBA" id="ARBA00002968"/>
    </source>
</evidence>
<dbReference type="PIRSF" id="PIRSF006241">
    <property type="entry name" value="HyI"/>
    <property type="match status" value="1"/>
</dbReference>
<dbReference type="InterPro" id="IPR026040">
    <property type="entry name" value="HyI-like"/>
</dbReference>
<evidence type="ECO:0000256" key="4">
    <source>
        <dbReference type="ARBA" id="ARBA00012570"/>
    </source>
</evidence>
<comment type="function">
    <text evidence="2 7">Catalyzes the reversible isomerization between hydroxypyruvate and 2-hydroxy-3-oxopropanoate (also termed tartronate semialdehyde).</text>
</comment>
<evidence type="ECO:0000256" key="6">
    <source>
        <dbReference type="ARBA" id="ARBA00023235"/>
    </source>
</evidence>
<evidence type="ECO:0000259" key="9">
    <source>
        <dbReference type="Pfam" id="PF01261"/>
    </source>
</evidence>
<evidence type="ECO:0000256" key="3">
    <source>
        <dbReference type="ARBA" id="ARBA00005962"/>
    </source>
</evidence>
<organism evidence="10 11">
    <name type="scientific">Panagrellus redivivus</name>
    <name type="common">Microworm</name>
    <dbReference type="NCBI Taxonomy" id="6233"/>
    <lineage>
        <taxon>Eukaryota</taxon>
        <taxon>Metazoa</taxon>
        <taxon>Ecdysozoa</taxon>
        <taxon>Nematoda</taxon>
        <taxon>Chromadorea</taxon>
        <taxon>Rhabditida</taxon>
        <taxon>Tylenchina</taxon>
        <taxon>Panagrolaimomorpha</taxon>
        <taxon>Panagrolaimoidea</taxon>
        <taxon>Panagrolaimidae</taxon>
        <taxon>Panagrellus</taxon>
    </lineage>
</organism>
<evidence type="ECO:0000256" key="7">
    <source>
        <dbReference type="PIRNR" id="PIRNR006241"/>
    </source>
</evidence>
<evidence type="ECO:0000256" key="8">
    <source>
        <dbReference type="PIRSR" id="PIRSR006241-50"/>
    </source>
</evidence>
<feature type="active site" description="Proton donor/acceptor" evidence="8">
    <location>
        <position position="139"/>
    </location>
</feature>
<reference evidence="11" key="2">
    <citation type="submission" date="2020-10" db="UniProtKB">
        <authorList>
            <consortium name="WormBaseParasite"/>
        </authorList>
    </citation>
    <scope>IDENTIFICATION</scope>
</reference>
<dbReference type="EC" id="5.3.1.22" evidence="4 7"/>
<sequence>MRVAANLAFMFTDVPLLQRYELAAKAGFKLVECPFPYSVPAEDLAKAATRNGLKHVLINAPCGNFEAGERGIAALPGRIDEFTESVKTAIAYAKALACPQIHVMAGVGVTTSETNAIYQANLAVANELFERESIRLLIEPCNSYSMPGYFLSSLPQAFGFLDGLTTNAKLLFDVFHVQQIHGQISALAKTYAPRIGHIQVAQVPARNEPDSPGELDYAYIFNLLNELNPDWIVGCEYLNKKSFETTAEWVPTLGLEF</sequence>
<dbReference type="Proteomes" id="UP000492821">
    <property type="component" value="Unassembled WGS sequence"/>
</dbReference>
<dbReference type="WBParaSite" id="Pan_g160.t1">
    <property type="protein sequence ID" value="Pan_g160.t1"/>
    <property type="gene ID" value="Pan_g160"/>
</dbReference>
<keyword evidence="6 7" id="KW-0413">Isomerase</keyword>
<proteinExistence type="inferred from homology"/>
<dbReference type="Gene3D" id="3.20.20.150">
    <property type="entry name" value="Divalent-metal-dependent TIM barrel enzymes"/>
    <property type="match status" value="1"/>
</dbReference>
<protein>
    <recommendedName>
        <fullName evidence="5 7">Putative hydroxypyruvate isomerase</fullName>
        <ecNumber evidence="4 7">5.3.1.22</ecNumber>
    </recommendedName>
</protein>
<evidence type="ECO:0000256" key="1">
    <source>
        <dbReference type="ARBA" id="ARBA00000476"/>
    </source>
</evidence>
<dbReference type="PANTHER" id="PTHR43489">
    <property type="entry name" value="ISOMERASE"/>
    <property type="match status" value="1"/>
</dbReference>
<dbReference type="FunFam" id="3.20.20.150:FF:000007">
    <property type="entry name" value="Hydroxypyruvate isomerase"/>
    <property type="match status" value="1"/>
</dbReference>
<dbReference type="Pfam" id="PF01261">
    <property type="entry name" value="AP_endonuc_2"/>
    <property type="match status" value="1"/>
</dbReference>
<dbReference type="InterPro" id="IPR013022">
    <property type="entry name" value="Xyl_isomerase-like_TIM-brl"/>
</dbReference>
<dbReference type="GO" id="GO:0008903">
    <property type="term" value="F:hydroxypyruvate isomerase activity"/>
    <property type="evidence" value="ECO:0007669"/>
    <property type="project" value="UniProtKB-EC"/>
</dbReference>
<reference evidence="10" key="1">
    <citation type="journal article" date="2013" name="Genetics">
        <title>The draft genome and transcriptome of Panagrellus redivivus are shaped by the harsh demands of a free-living lifestyle.</title>
        <authorList>
            <person name="Srinivasan J."/>
            <person name="Dillman A.R."/>
            <person name="Macchietto M.G."/>
            <person name="Heikkinen L."/>
            <person name="Lakso M."/>
            <person name="Fracchia K.M."/>
            <person name="Antoshechkin I."/>
            <person name="Mortazavi A."/>
            <person name="Wong G."/>
            <person name="Sternberg P.W."/>
        </authorList>
    </citation>
    <scope>NUCLEOTIDE SEQUENCE [LARGE SCALE GENOMIC DNA]</scope>
    <source>
        <strain evidence="10">MT8872</strain>
    </source>
</reference>
<dbReference type="AlphaFoldDB" id="A0A7E4ZT61"/>
<dbReference type="GO" id="GO:0046487">
    <property type="term" value="P:glyoxylate metabolic process"/>
    <property type="evidence" value="ECO:0007669"/>
    <property type="project" value="TreeGrafter"/>
</dbReference>
<feature type="active site" description="Proton donor/acceptor" evidence="8">
    <location>
        <position position="236"/>
    </location>
</feature>
<accession>A0A7E4ZT61</accession>
<comment type="similarity">
    <text evidence="3 7">Belongs to the hyi family.</text>
</comment>
<dbReference type="InterPro" id="IPR050417">
    <property type="entry name" value="Sugar_Epim/Isomerase"/>
</dbReference>
<evidence type="ECO:0000313" key="10">
    <source>
        <dbReference type="Proteomes" id="UP000492821"/>
    </source>
</evidence>
<evidence type="ECO:0000256" key="5">
    <source>
        <dbReference type="ARBA" id="ARBA00017985"/>
    </source>
</evidence>
<comment type="catalytic activity">
    <reaction evidence="1 7">
        <text>3-hydroxypyruvate = 2-hydroxy-3-oxopropanoate</text>
        <dbReference type="Rhea" id="RHEA:11952"/>
        <dbReference type="ChEBI" id="CHEBI:17180"/>
        <dbReference type="ChEBI" id="CHEBI:57978"/>
        <dbReference type="EC" id="5.3.1.22"/>
    </reaction>
</comment>
<feature type="domain" description="Xylose isomerase-like TIM barrel" evidence="9">
    <location>
        <begin position="21"/>
        <end position="249"/>
    </location>
</feature>
<dbReference type="InterPro" id="IPR036237">
    <property type="entry name" value="Xyl_isomerase-like_sf"/>
</dbReference>
<keyword evidence="10" id="KW-1185">Reference proteome</keyword>